<proteinExistence type="predicted"/>
<evidence type="ECO:0000313" key="1">
    <source>
        <dbReference type="EMBL" id="SVB64738.1"/>
    </source>
</evidence>
<protein>
    <submittedName>
        <fullName evidence="1">Uncharacterized protein</fullName>
    </submittedName>
</protein>
<organism evidence="1">
    <name type="scientific">marine metagenome</name>
    <dbReference type="NCBI Taxonomy" id="408172"/>
    <lineage>
        <taxon>unclassified sequences</taxon>
        <taxon>metagenomes</taxon>
        <taxon>ecological metagenomes</taxon>
    </lineage>
</organism>
<gene>
    <name evidence="1" type="ORF">METZ01_LOCUS217592</name>
</gene>
<sequence>MVMRAKYVEEVEELKTFIKKEELRLGYYKE</sequence>
<dbReference type="AlphaFoldDB" id="A0A382FNU8"/>
<reference evidence="1" key="1">
    <citation type="submission" date="2018-05" db="EMBL/GenBank/DDBJ databases">
        <authorList>
            <person name="Lanie J.A."/>
            <person name="Ng W.-L."/>
            <person name="Kazmierczak K.M."/>
            <person name="Andrzejewski T.M."/>
            <person name="Davidsen T.M."/>
            <person name="Wayne K.J."/>
            <person name="Tettelin H."/>
            <person name="Glass J.I."/>
            <person name="Rusch D."/>
            <person name="Podicherti R."/>
            <person name="Tsui H.-C.T."/>
            <person name="Winkler M.E."/>
        </authorList>
    </citation>
    <scope>NUCLEOTIDE SEQUENCE</scope>
</reference>
<dbReference type="EMBL" id="UINC01051049">
    <property type="protein sequence ID" value="SVB64738.1"/>
    <property type="molecule type" value="Genomic_DNA"/>
</dbReference>
<accession>A0A382FNU8</accession>
<name>A0A382FNU8_9ZZZZ</name>